<evidence type="ECO:0000313" key="2">
    <source>
        <dbReference type="EMBL" id="KAF4660588.1"/>
    </source>
</evidence>
<reference evidence="2 3" key="1">
    <citation type="submission" date="2020-04" db="EMBL/GenBank/DDBJ databases">
        <title>Perkinsus olseni comparative genomics.</title>
        <authorList>
            <person name="Bogema D.R."/>
        </authorList>
    </citation>
    <scope>NUCLEOTIDE SEQUENCE [LARGE SCALE GENOMIC DNA]</scope>
    <source>
        <strain evidence="2">ATCC PRA-179</strain>
    </source>
</reference>
<name>A0A7J6LMU5_PEROL</name>
<dbReference type="OrthoDB" id="10411614at2759"/>
<feature type="region of interest" description="Disordered" evidence="1">
    <location>
        <begin position="87"/>
        <end position="111"/>
    </location>
</feature>
<evidence type="ECO:0008006" key="4">
    <source>
        <dbReference type="Google" id="ProtNLM"/>
    </source>
</evidence>
<evidence type="ECO:0000313" key="3">
    <source>
        <dbReference type="Proteomes" id="UP000570595"/>
    </source>
</evidence>
<gene>
    <name evidence="2" type="ORF">FOZ61_003906</name>
</gene>
<proteinExistence type="predicted"/>
<comment type="caution">
    <text evidence="2">The sequence shown here is derived from an EMBL/GenBank/DDBJ whole genome shotgun (WGS) entry which is preliminary data.</text>
</comment>
<organism evidence="2 3">
    <name type="scientific">Perkinsus olseni</name>
    <name type="common">Perkinsus atlanticus</name>
    <dbReference type="NCBI Taxonomy" id="32597"/>
    <lineage>
        <taxon>Eukaryota</taxon>
        <taxon>Sar</taxon>
        <taxon>Alveolata</taxon>
        <taxon>Perkinsozoa</taxon>
        <taxon>Perkinsea</taxon>
        <taxon>Perkinsida</taxon>
        <taxon>Perkinsidae</taxon>
        <taxon>Perkinsus</taxon>
    </lineage>
</organism>
<dbReference type="Proteomes" id="UP000570595">
    <property type="component" value="Unassembled WGS sequence"/>
</dbReference>
<feature type="region of interest" description="Disordered" evidence="1">
    <location>
        <begin position="164"/>
        <end position="183"/>
    </location>
</feature>
<dbReference type="EMBL" id="JABAHT010000226">
    <property type="protein sequence ID" value="KAF4660588.1"/>
    <property type="molecule type" value="Genomic_DNA"/>
</dbReference>
<protein>
    <recommendedName>
        <fullName evidence="4">Sfi1 spindle body domain-containing protein</fullName>
    </recommendedName>
</protein>
<accession>A0A7J6LMU5</accession>
<sequence>MTTPSDLLAEALLAETFNTTPFATHVNLQLLLDAFGKVLERRGIGKADEGAMKAYRAILAKHREASKRCRAERKPFQFRRRKDVVRSFSSVSSMEPRSPPTPDDSERSDAPHFGFEAVSVMDSVVQESHPSTTPGRVKKPGMVMDEVEEMVSVLPKLDAAVDGLEGVGRGRSPSPDRSPVSGRRRFDAGKLFSLSIRCVSRRAVLRWREGAMAQRNNREGLLLLWKRRGLRAFHAAVMECKMLRFREKLVSAYIKSVLGCWKEFTSHRKGIRVRDEELLSSVETIGDFVEANRLTRAFNTWLDTLRFRRESDRRIKKFLTGRAERCIIRWSQVVQDCKKLRATTRIFRLRRGLRALRRFLEASKAEIYRAVEVERSIMKRAWQLWTRYHSWRAGLKAFYATLEPSLETIRQTAVVRMRRGALRTWQRAHEIKRAYDGVRRAAVRRRSEAVLREWVTQLFERLHFQRDCVVHLQKWRLALALHKLAFNRRLGLYKSSGVGYLVERGRLRVLAGVCDAWLGEVRYRLNCSRVEVCVRQRAATSLLTRSLGHWRAQYSHRLLDRARNEMAALQWKRRCLSRFLSAWLGQAVDGRTVREGLSVISGKVKGAHFNAWLILAELVRASRLKVLTVVFGNWYRESARVRRSTVEAGQRAAISHQRLARMVLFGLRDLVGYRRLCRQAGVRSSILAKRRRTRLVFGEWLAAAQLCGMGRRLESRLPRVALRLAFHRLRWFTELMGQRDAEEMARAVLWYFRARLVAWKKRVRWQSIKRRVVEGRRRKRVSLAFGILACWRVYCQRNRQAATLIRLNLYSGRSGAILRAWSVAGRSKQIVDRLFDCHVKQVVVSCLDAWKIQVKSTKELHDRLQCRARERSTALKKFAATAWRVGVRASRAADRRQRLSLDGWRMENPGREDAEWVDKKVVKGEIRNTRRGPSGVPKIVIVDCRQESLSGSNFRESLALNLRCDDYLHLRATPLRSKFLRGWSGAARKRRALGRVEATINAAMEFTRMELALDHWAVQTARAQVMNEIWLVTVPAALLRYRARECLAYWKARVKSEKSSMSRVVMAWRYELPRIIAMERSSESLAVRHRSGKVLKQAMVAFMMAVDEGRELRRARTRLALGRFRRRVASIRARRVRLGAMAAASRLRRLEAAFEGWWNYRVEISERLERYPICRRGRCRKEMLLAYHEQVVLRRSTLLAWRRTCRERAEESAVNRADQEMAKLLEIDRLLRPAFQAIRDSAVSRKCFTVWCRRAERSWKGRILGRRGDNIRLGKVWAVWAKVLDHIKVRNSTDRILMQSVFQTWRVGVSENRLKKMTASLRRWWDQEGGEEERHL</sequence>
<evidence type="ECO:0000256" key="1">
    <source>
        <dbReference type="SAM" id="MobiDB-lite"/>
    </source>
</evidence>